<proteinExistence type="predicted"/>
<dbReference type="Proteomes" id="UP000006000">
    <property type="component" value="Unassembled WGS sequence"/>
</dbReference>
<evidence type="ECO:0000313" key="2">
    <source>
        <dbReference type="Proteomes" id="UP000006000"/>
    </source>
</evidence>
<organism evidence="1 2">
    <name type="scientific">Eubacterium ventriosum ATCC 27560</name>
    <dbReference type="NCBI Taxonomy" id="411463"/>
    <lineage>
        <taxon>Bacteria</taxon>
        <taxon>Bacillati</taxon>
        <taxon>Bacillota</taxon>
        <taxon>Clostridia</taxon>
        <taxon>Eubacteriales</taxon>
        <taxon>Eubacteriaceae</taxon>
        <taxon>Eubacterium</taxon>
    </lineage>
</organism>
<dbReference type="InterPro" id="IPR020256">
    <property type="entry name" value="Spore_coat_CotJA"/>
</dbReference>
<evidence type="ECO:0000313" key="1">
    <source>
        <dbReference type="EMBL" id="EDM50947.1"/>
    </source>
</evidence>
<name>A5Z7P1_9FIRM</name>
<reference evidence="1 2" key="2">
    <citation type="submission" date="2007-04" db="EMBL/GenBank/DDBJ databases">
        <title>Draft genome sequence of Eubacterium ventriosum (ATCC 27560).</title>
        <authorList>
            <person name="Sudarsanam P."/>
            <person name="Ley R."/>
            <person name="Guruge J."/>
            <person name="Turnbaugh P.J."/>
            <person name="Mahowald M."/>
            <person name="Liep D."/>
            <person name="Gordon J."/>
        </authorList>
    </citation>
    <scope>NUCLEOTIDE SEQUENCE [LARGE SCALE GENOMIC DNA]</scope>
    <source>
        <strain evidence="1 2">ATCC 27560</strain>
    </source>
</reference>
<reference evidence="1 2" key="1">
    <citation type="submission" date="2007-03" db="EMBL/GenBank/DDBJ databases">
        <authorList>
            <person name="Fulton L."/>
            <person name="Clifton S."/>
            <person name="Fulton B."/>
            <person name="Xu J."/>
            <person name="Minx P."/>
            <person name="Pepin K.H."/>
            <person name="Johnson M."/>
            <person name="Thiruvilangam P."/>
            <person name="Bhonagiri V."/>
            <person name="Nash W.E."/>
            <person name="Mardis E.R."/>
            <person name="Wilson R.K."/>
        </authorList>
    </citation>
    <scope>NUCLEOTIDE SEQUENCE [LARGE SCALE GENOMIC DNA]</scope>
    <source>
        <strain evidence="1 2">ATCC 27560</strain>
    </source>
</reference>
<accession>A5Z7P1</accession>
<comment type="caution">
    <text evidence="1">The sequence shown here is derived from an EMBL/GenBank/DDBJ whole genome shotgun (WGS) entry which is preliminary data.</text>
</comment>
<evidence type="ECO:0008006" key="3">
    <source>
        <dbReference type="Google" id="ProtNLM"/>
    </source>
</evidence>
<dbReference type="Pfam" id="PF11007">
    <property type="entry name" value="CotJA"/>
    <property type="match status" value="1"/>
</dbReference>
<dbReference type="STRING" id="411463.EUBVEN_01727"/>
<dbReference type="HOGENOM" id="CLU_1649582_0_0_9"/>
<gene>
    <name evidence="1" type="ORF">EUBVEN_01727</name>
</gene>
<protein>
    <recommendedName>
        <fullName evidence="3">Spore coat associated protein JA (CotJA)</fullName>
    </recommendedName>
</protein>
<sequence>MEIFMDCNNCNQNANCFNHNNMNTPRNGRYNRGNCNRMMPCGRPMSGQECGCEMNNNVRERKMDNPNRGMERNTMNHSIGNDNHRCGCNMTYDNQGCGCNMKRNNEGCDRGTEHVDHMAPGMCFVPWQKWQDVYDIDQAIGCGTIFKELYKPYVGRGCGR</sequence>
<dbReference type="AlphaFoldDB" id="A5Z7P1"/>
<dbReference type="EMBL" id="AAVL02000035">
    <property type="protein sequence ID" value="EDM50947.1"/>
    <property type="molecule type" value="Genomic_DNA"/>
</dbReference>